<keyword evidence="1" id="KW-0413">Isomerase</keyword>
<dbReference type="AlphaFoldDB" id="A0A1H9BIK6"/>
<keyword evidence="2" id="KW-1185">Reference proteome</keyword>
<organism evidence="1 2">
    <name type="scientific">Neolewinella agarilytica</name>
    <dbReference type="NCBI Taxonomy" id="478744"/>
    <lineage>
        <taxon>Bacteria</taxon>
        <taxon>Pseudomonadati</taxon>
        <taxon>Bacteroidota</taxon>
        <taxon>Saprospiria</taxon>
        <taxon>Saprospirales</taxon>
        <taxon>Lewinellaceae</taxon>
        <taxon>Neolewinella</taxon>
    </lineage>
</organism>
<reference evidence="2" key="1">
    <citation type="submission" date="2016-10" db="EMBL/GenBank/DDBJ databases">
        <authorList>
            <person name="Varghese N."/>
            <person name="Submissions S."/>
        </authorList>
    </citation>
    <scope>NUCLEOTIDE SEQUENCE [LARGE SCALE GENOMIC DNA]</scope>
    <source>
        <strain evidence="2">DSM 24740</strain>
    </source>
</reference>
<dbReference type="SUPFAM" id="SSF51366">
    <property type="entry name" value="Ribulose-phoshate binding barrel"/>
    <property type="match status" value="1"/>
</dbReference>
<sequence length="218" mass="23527">MLATQLLASGITHLTDARYFAAWEVDYLAFPLGEKTDGEAISLDMLNALREWIEGPAIVAELGNIDEGSAWATTLQAENINIALVASTAPASAPEALKAAGIRVFSHVKVAGYQSAEDVADAIREHPEAELVLLDFEQGGITWQDLAAGSPFSLDNLRELLAIRPCLLQIDTAGNDPVTIKETYPLTGFAVRGSSEEKVGYKSFDDLDELFEGLEVFE</sequence>
<dbReference type="Proteomes" id="UP000199021">
    <property type="component" value="Unassembled WGS sequence"/>
</dbReference>
<dbReference type="Gene3D" id="3.20.20.70">
    <property type="entry name" value="Aldolase class I"/>
    <property type="match status" value="1"/>
</dbReference>
<dbReference type="STRING" id="478744.SAMN05444359_103143"/>
<dbReference type="InterPro" id="IPR013785">
    <property type="entry name" value="Aldolase_TIM"/>
</dbReference>
<gene>
    <name evidence="1" type="ORF">SAMN05444359_103143</name>
</gene>
<dbReference type="GO" id="GO:0016853">
    <property type="term" value="F:isomerase activity"/>
    <property type="evidence" value="ECO:0007669"/>
    <property type="project" value="UniProtKB-KW"/>
</dbReference>
<dbReference type="InterPro" id="IPR011060">
    <property type="entry name" value="RibuloseP-bd_barrel"/>
</dbReference>
<evidence type="ECO:0000313" key="1">
    <source>
        <dbReference type="EMBL" id="SEP88735.1"/>
    </source>
</evidence>
<protein>
    <submittedName>
        <fullName evidence="1">Phosphoribosylanthranilate isomerase</fullName>
    </submittedName>
</protein>
<dbReference type="EMBL" id="FOFB01000003">
    <property type="protein sequence ID" value="SEP88735.1"/>
    <property type="molecule type" value="Genomic_DNA"/>
</dbReference>
<evidence type="ECO:0000313" key="2">
    <source>
        <dbReference type="Proteomes" id="UP000199021"/>
    </source>
</evidence>
<dbReference type="OrthoDB" id="941905at2"/>
<proteinExistence type="predicted"/>
<accession>A0A1H9BIK6</accession>
<name>A0A1H9BIK6_9BACT</name>
<dbReference type="InParanoid" id="A0A1H9BIK6"/>
<dbReference type="RefSeq" id="WP_090165606.1">
    <property type="nucleotide sequence ID" value="NZ_FOFB01000003.1"/>
</dbReference>